<keyword evidence="13" id="KW-0675">Receptor</keyword>
<comment type="caution">
    <text evidence="13">The sequence shown here is derived from an EMBL/GenBank/DDBJ whole genome shotgun (WGS) entry which is preliminary data.</text>
</comment>
<dbReference type="NCBIfam" id="TIGR04057">
    <property type="entry name" value="SusC_RagA_signa"/>
    <property type="match status" value="1"/>
</dbReference>
<reference evidence="13 14" key="1">
    <citation type="submission" date="2023-10" db="EMBL/GenBank/DDBJ databases">
        <title>Hymenobacter endophyticus sp. nov., an isolate from the leaf tissues of wheat.</title>
        <authorList>
            <person name="Dai Y."/>
        </authorList>
    </citation>
    <scope>NUCLEOTIDE SEQUENCE [LARGE SCALE GENOMIC DNA]</scope>
    <source>
        <strain evidence="13 14">ZK17L-C2</strain>
    </source>
</reference>
<evidence type="ECO:0000259" key="12">
    <source>
        <dbReference type="Pfam" id="PF07715"/>
    </source>
</evidence>
<dbReference type="InterPro" id="IPR023996">
    <property type="entry name" value="TonB-dep_OMP_SusC/RagA"/>
</dbReference>
<protein>
    <submittedName>
        <fullName evidence="13">TonB-dependent receptor</fullName>
    </submittedName>
</protein>
<feature type="signal peptide" evidence="10">
    <location>
        <begin position="1"/>
        <end position="21"/>
    </location>
</feature>
<feature type="domain" description="TonB-dependent receptor-like beta-barrel" evidence="11">
    <location>
        <begin position="423"/>
        <end position="769"/>
    </location>
</feature>
<keyword evidence="6 8" id="KW-0472">Membrane</keyword>
<dbReference type="Proteomes" id="UP001250698">
    <property type="component" value="Unassembled WGS sequence"/>
</dbReference>
<dbReference type="RefSeq" id="WP_315998568.1">
    <property type="nucleotide sequence ID" value="NZ_JAWDJT010000007.1"/>
</dbReference>
<dbReference type="InterPro" id="IPR000531">
    <property type="entry name" value="Beta-barrel_TonB"/>
</dbReference>
<evidence type="ECO:0000256" key="8">
    <source>
        <dbReference type="PROSITE-ProRule" id="PRU01360"/>
    </source>
</evidence>
<dbReference type="Pfam" id="PF13715">
    <property type="entry name" value="CarbopepD_reg_2"/>
    <property type="match status" value="1"/>
</dbReference>
<evidence type="ECO:0000313" key="13">
    <source>
        <dbReference type="EMBL" id="MDU0371098.1"/>
    </source>
</evidence>
<evidence type="ECO:0000256" key="3">
    <source>
        <dbReference type="ARBA" id="ARBA00022452"/>
    </source>
</evidence>
<name>A0ABU3TI94_9BACT</name>
<keyword evidence="4 8" id="KW-0812">Transmembrane</keyword>
<keyword evidence="7 8" id="KW-0998">Cell outer membrane</keyword>
<dbReference type="InterPro" id="IPR037066">
    <property type="entry name" value="Plug_dom_sf"/>
</dbReference>
<dbReference type="NCBIfam" id="TIGR04056">
    <property type="entry name" value="OMP_RagA_SusC"/>
    <property type="match status" value="1"/>
</dbReference>
<evidence type="ECO:0000256" key="4">
    <source>
        <dbReference type="ARBA" id="ARBA00022692"/>
    </source>
</evidence>
<dbReference type="InterPro" id="IPR023997">
    <property type="entry name" value="TonB-dep_OMP_SusC/RagA_CS"/>
</dbReference>
<evidence type="ECO:0000256" key="6">
    <source>
        <dbReference type="ARBA" id="ARBA00023136"/>
    </source>
</evidence>
<gene>
    <name evidence="13" type="ORF">ROI90_11880</name>
</gene>
<keyword evidence="2 8" id="KW-0813">Transport</keyword>
<comment type="subcellular location">
    <subcellularLocation>
        <location evidence="1 8">Cell outer membrane</location>
        <topology evidence="1 8">Multi-pass membrane protein</topology>
    </subcellularLocation>
</comment>
<dbReference type="Pfam" id="PF00593">
    <property type="entry name" value="TonB_dep_Rec_b-barrel"/>
    <property type="match status" value="1"/>
</dbReference>
<evidence type="ECO:0000313" key="14">
    <source>
        <dbReference type="Proteomes" id="UP001250698"/>
    </source>
</evidence>
<evidence type="ECO:0000256" key="1">
    <source>
        <dbReference type="ARBA" id="ARBA00004571"/>
    </source>
</evidence>
<dbReference type="Gene3D" id="2.40.170.20">
    <property type="entry name" value="TonB-dependent receptor, beta-barrel domain"/>
    <property type="match status" value="1"/>
</dbReference>
<dbReference type="InterPro" id="IPR012910">
    <property type="entry name" value="Plug_dom"/>
</dbReference>
<evidence type="ECO:0000256" key="9">
    <source>
        <dbReference type="RuleBase" id="RU003357"/>
    </source>
</evidence>
<dbReference type="SUPFAM" id="SSF49464">
    <property type="entry name" value="Carboxypeptidase regulatory domain-like"/>
    <property type="match status" value="1"/>
</dbReference>
<evidence type="ECO:0000256" key="10">
    <source>
        <dbReference type="SAM" id="SignalP"/>
    </source>
</evidence>
<feature type="domain" description="TonB-dependent receptor plug" evidence="12">
    <location>
        <begin position="114"/>
        <end position="232"/>
    </location>
</feature>
<organism evidence="13 14">
    <name type="scientific">Hymenobacter endophyticus</name>
    <dbReference type="NCBI Taxonomy" id="3076335"/>
    <lineage>
        <taxon>Bacteria</taxon>
        <taxon>Pseudomonadati</taxon>
        <taxon>Bacteroidota</taxon>
        <taxon>Cytophagia</taxon>
        <taxon>Cytophagales</taxon>
        <taxon>Hymenobacteraceae</taxon>
        <taxon>Hymenobacter</taxon>
    </lineage>
</organism>
<evidence type="ECO:0000256" key="5">
    <source>
        <dbReference type="ARBA" id="ARBA00023077"/>
    </source>
</evidence>
<dbReference type="SUPFAM" id="SSF56935">
    <property type="entry name" value="Porins"/>
    <property type="match status" value="1"/>
</dbReference>
<dbReference type="InterPro" id="IPR008969">
    <property type="entry name" value="CarboxyPept-like_regulatory"/>
</dbReference>
<proteinExistence type="inferred from homology"/>
<evidence type="ECO:0000259" key="11">
    <source>
        <dbReference type="Pfam" id="PF00593"/>
    </source>
</evidence>
<feature type="chain" id="PRO_5045882810" evidence="10">
    <location>
        <begin position="22"/>
        <end position="1016"/>
    </location>
</feature>
<comment type="similarity">
    <text evidence="8 9">Belongs to the TonB-dependent receptor family.</text>
</comment>
<dbReference type="EMBL" id="JAWDJT010000007">
    <property type="protein sequence ID" value="MDU0371098.1"/>
    <property type="molecule type" value="Genomic_DNA"/>
</dbReference>
<dbReference type="PROSITE" id="PS52016">
    <property type="entry name" value="TONB_DEPENDENT_REC_3"/>
    <property type="match status" value="1"/>
</dbReference>
<evidence type="ECO:0000256" key="2">
    <source>
        <dbReference type="ARBA" id="ARBA00022448"/>
    </source>
</evidence>
<dbReference type="Pfam" id="PF07715">
    <property type="entry name" value="Plug"/>
    <property type="match status" value="1"/>
</dbReference>
<keyword evidence="10" id="KW-0732">Signal</keyword>
<keyword evidence="14" id="KW-1185">Reference proteome</keyword>
<accession>A0ABU3TI94</accession>
<dbReference type="InterPro" id="IPR036942">
    <property type="entry name" value="Beta-barrel_TonB_sf"/>
</dbReference>
<dbReference type="InterPro" id="IPR039426">
    <property type="entry name" value="TonB-dep_rcpt-like"/>
</dbReference>
<dbReference type="Gene3D" id="2.60.40.1120">
    <property type="entry name" value="Carboxypeptidase-like, regulatory domain"/>
    <property type="match status" value="1"/>
</dbReference>
<evidence type="ECO:0000256" key="7">
    <source>
        <dbReference type="ARBA" id="ARBA00023237"/>
    </source>
</evidence>
<dbReference type="Gene3D" id="2.170.130.10">
    <property type="entry name" value="TonB-dependent receptor, plug domain"/>
    <property type="match status" value="1"/>
</dbReference>
<sequence>MKQHYFIPVAFGVLMASSAAAQTRAVSGRVTDAAGAALPGVTVLERGTSNGTSTGADGGFTLTVQPGATLVLSSIGFETQNVVVGDRTNVVASLKSSATELGEAVVVGYGTQAKADISGSIVQLGSKDVQNTPVPSFEQAIQGKAAGVFIENSSGKLGQGIKVRVRGATSVSGGNQPLYVVDGVPIISESQSGISAETNPIADINANDIESISILKDASASAIYGSRASNGVVLITTKRGREGVTRFNLSYQTGTSTPTRKRDFLNPTEYVDLVRESAANVGLAAFAETRLQRYAAGNTDVLAYGTDWQEEVFQSAPFHQIDLSANGGSDKTKFYVSGGYSDQKGILVGNQFKRITTRTNLDHKASDFFSLGLNYSLSRTENRRLAADNAFSNPMQIVALSPITPLIDPRTNQISGALDNATGQPNTNFPVYYNPLLNTIGASYLATVCRNLGNIYGQLNLTKQLSFRSELGIDLLNQEEDSYYGRLTARNTSFADNGNGTNRTVTNGRFITNNFATFRPVLGEQHSLEVVGGFSFEKRRVKSNSVSGQQFPSDAYRQITSAALISAGSSARTESSLVSWFGRANYIFNNRYLINASFRADGSSRFGSNNRYGFFPAASVGWVLTEEAFLKDNAIITQLKPRVSYGITGNQSFPDFPWQALYSDAGYGGVPGQAPVQIANPDLKWESTSQLDVGLDFGFFNSRLTGEVDLYRKNTSDLALNVNVPGTSGFAQQFRNVGDLENKGLEVALNTRNLEGANFTWSTSFNASANRNKIKNLQGQIIEGGFLNRAQEGQPLGVFFGVEYAGVDPANGDALYYLNTANADGSLDRGTTPDYNAAQRVILGNPNPNWIGGVTNTFTFRNLVDFSFTFQGVFGNEVYDGGGKFMSVGFNNGFDNQTRDQLRRWRNPGDVTDVPQARLFAGNGIGESSRFLYDASYVRLRTVTLGVNIPKSLTSYAHLNTARLFFSGVNLLTFTDYKGWDPEVNTDYIASNISQGNDFYSAPQAKTFTVGLNIGF</sequence>
<keyword evidence="3 8" id="KW-1134">Transmembrane beta strand</keyword>
<keyword evidence="5 9" id="KW-0798">TonB box</keyword>